<accession>A0AAW8NEZ9</accession>
<dbReference type="EMBL" id="JAVDWN010000013">
    <property type="protein sequence ID" value="MDR7165290.1"/>
    <property type="molecule type" value="Genomic_DNA"/>
</dbReference>
<dbReference type="Proteomes" id="UP001262032">
    <property type="component" value="Unassembled WGS sequence"/>
</dbReference>
<keyword evidence="2" id="KW-0645">Protease</keyword>
<proteinExistence type="predicted"/>
<feature type="transmembrane region" description="Helical" evidence="1">
    <location>
        <begin position="49"/>
        <end position="69"/>
    </location>
</feature>
<organism evidence="2 3">
    <name type="scientific">Pseudarthrobacter oxydans</name>
    <name type="common">Arthrobacter oxydans</name>
    <dbReference type="NCBI Taxonomy" id="1671"/>
    <lineage>
        <taxon>Bacteria</taxon>
        <taxon>Bacillati</taxon>
        <taxon>Actinomycetota</taxon>
        <taxon>Actinomycetes</taxon>
        <taxon>Micrococcales</taxon>
        <taxon>Micrococcaceae</taxon>
        <taxon>Pseudarthrobacter</taxon>
    </lineage>
</organism>
<sequence length="84" mass="9014">MHTIRRAVEVLFVLTLAALLAGGMVFVAGQAIALVAGKGDWLTLLNDTIKAPMCIAASLCAVAGFLLSYKRRQDQEQPQEAEAR</sequence>
<dbReference type="AlphaFoldDB" id="A0AAW8NEZ9"/>
<protein>
    <submittedName>
        <fullName evidence="2">Membrane protein implicated in regulation of membrane protease activity</fullName>
    </submittedName>
</protein>
<name>A0AAW8NEZ9_PSEOX</name>
<reference evidence="2" key="1">
    <citation type="submission" date="2023-07" db="EMBL/GenBank/DDBJ databases">
        <title>Sorghum-associated microbial communities from plants grown in Nebraska, USA.</title>
        <authorList>
            <person name="Schachtman D."/>
        </authorList>
    </citation>
    <scope>NUCLEOTIDE SEQUENCE</scope>
    <source>
        <strain evidence="2">BE261</strain>
    </source>
</reference>
<keyword evidence="1" id="KW-0472">Membrane</keyword>
<keyword evidence="2" id="KW-0378">Hydrolase</keyword>
<dbReference type="GO" id="GO:0008233">
    <property type="term" value="F:peptidase activity"/>
    <property type="evidence" value="ECO:0007669"/>
    <property type="project" value="UniProtKB-KW"/>
</dbReference>
<evidence type="ECO:0000313" key="3">
    <source>
        <dbReference type="Proteomes" id="UP001262032"/>
    </source>
</evidence>
<keyword evidence="1" id="KW-0812">Transmembrane</keyword>
<dbReference type="GO" id="GO:0006508">
    <property type="term" value="P:proteolysis"/>
    <property type="evidence" value="ECO:0007669"/>
    <property type="project" value="UniProtKB-KW"/>
</dbReference>
<evidence type="ECO:0000313" key="2">
    <source>
        <dbReference type="EMBL" id="MDR7165290.1"/>
    </source>
</evidence>
<dbReference type="GeneID" id="97423798"/>
<evidence type="ECO:0000256" key="1">
    <source>
        <dbReference type="SAM" id="Phobius"/>
    </source>
</evidence>
<dbReference type="RefSeq" id="WP_251421320.1">
    <property type="nucleotide sequence ID" value="NZ_JAVDTN010000013.1"/>
</dbReference>
<comment type="caution">
    <text evidence="2">The sequence shown here is derived from an EMBL/GenBank/DDBJ whole genome shotgun (WGS) entry which is preliminary data.</text>
</comment>
<gene>
    <name evidence="2" type="ORF">J2X12_003336</name>
</gene>
<keyword evidence="1" id="KW-1133">Transmembrane helix</keyword>